<dbReference type="Gene3D" id="1.10.1660.10">
    <property type="match status" value="1"/>
</dbReference>
<comment type="caution">
    <text evidence="1">The sequence shown here is derived from an EMBL/GenBank/DDBJ whole genome shotgun (WGS) entry which is preliminary data.</text>
</comment>
<dbReference type="Pfam" id="PF13591">
    <property type="entry name" value="MerR_2"/>
    <property type="match status" value="1"/>
</dbReference>
<dbReference type="InterPro" id="IPR009061">
    <property type="entry name" value="DNA-bd_dom_put_sf"/>
</dbReference>
<sequence>MNRPTDPEADLPIYEAEEEAAYSLEIAARLTGVDTETILHFKEEGLIRGKAEAEDEPVLDDEDLRTLRQIQHLQRTCEVNEAGLRLILKLMDELEQLRGHLRSLH</sequence>
<dbReference type="SUPFAM" id="SSF46955">
    <property type="entry name" value="Putative DNA-binding domain"/>
    <property type="match status" value="1"/>
</dbReference>
<evidence type="ECO:0000313" key="2">
    <source>
        <dbReference type="Proteomes" id="UP000658278"/>
    </source>
</evidence>
<dbReference type="Proteomes" id="UP000658278">
    <property type="component" value="Unassembled WGS sequence"/>
</dbReference>
<protein>
    <submittedName>
        <fullName evidence="1">MerR family transcriptional regulator</fullName>
    </submittedName>
</protein>
<reference evidence="1" key="1">
    <citation type="submission" date="2021-01" db="EMBL/GenBank/DDBJ databases">
        <title>Modified the classification status of verrucomicrobia.</title>
        <authorList>
            <person name="Feng X."/>
        </authorList>
    </citation>
    <scope>NUCLEOTIDE SEQUENCE</scope>
    <source>
        <strain evidence="1">KCTC 22201</strain>
    </source>
</reference>
<proteinExistence type="predicted"/>
<evidence type="ECO:0000313" key="1">
    <source>
        <dbReference type="EMBL" id="MBK1828685.1"/>
    </source>
</evidence>
<accession>A0A934RDQ2</accession>
<keyword evidence="2" id="KW-1185">Reference proteome</keyword>
<gene>
    <name evidence="1" type="ORF">JIN81_16750</name>
</gene>
<dbReference type="EMBL" id="JAENII010000015">
    <property type="protein sequence ID" value="MBK1828685.1"/>
    <property type="molecule type" value="Genomic_DNA"/>
</dbReference>
<organism evidence="1 2">
    <name type="scientific">Haloferula rosea</name>
    <dbReference type="NCBI Taxonomy" id="490093"/>
    <lineage>
        <taxon>Bacteria</taxon>
        <taxon>Pseudomonadati</taxon>
        <taxon>Verrucomicrobiota</taxon>
        <taxon>Verrucomicrobiia</taxon>
        <taxon>Verrucomicrobiales</taxon>
        <taxon>Verrucomicrobiaceae</taxon>
        <taxon>Haloferula</taxon>
    </lineage>
</organism>
<name>A0A934RDQ2_9BACT</name>
<dbReference type="AlphaFoldDB" id="A0A934RDQ2"/>
<dbReference type="RefSeq" id="WP_200282593.1">
    <property type="nucleotide sequence ID" value="NZ_JAENII010000015.1"/>
</dbReference>